<sequence>MQGQILGRGQNCQGSIPKKQVNYDGQEGRWWGKGEKGKITRTDLLGFSSPSYKWDTDLMGEFRSVEQKKGKVRILISERTAIYPSKFSYRRELDSFPPGEMKSFLALKSLIKGVCNSCVYCTEYCLKLDF</sequence>
<proteinExistence type="predicted"/>
<reference evidence="1" key="3">
    <citation type="submission" date="2025-09" db="UniProtKB">
        <authorList>
            <consortium name="Ensembl"/>
        </authorList>
    </citation>
    <scope>IDENTIFICATION</scope>
    <source>
        <strain evidence="1">Thoroughbred</strain>
    </source>
</reference>
<evidence type="ECO:0000313" key="1">
    <source>
        <dbReference type="Ensembl" id="ENSECAP00000065808.1"/>
    </source>
</evidence>
<name>A0A9L0RVI1_HORSE</name>
<dbReference type="Ensembl" id="ENSECAT00000090811.1">
    <property type="protein sequence ID" value="ENSECAP00000065808.1"/>
    <property type="gene ID" value="ENSECAG00000048657.1"/>
</dbReference>
<reference evidence="1 2" key="1">
    <citation type="journal article" date="2009" name="Science">
        <title>Genome sequence, comparative analysis, and population genetics of the domestic horse.</title>
        <authorList>
            <consortium name="Broad Institute Genome Sequencing Platform"/>
            <consortium name="Broad Institute Whole Genome Assembly Team"/>
            <person name="Wade C.M."/>
            <person name="Giulotto E."/>
            <person name="Sigurdsson S."/>
            <person name="Zoli M."/>
            <person name="Gnerre S."/>
            <person name="Imsland F."/>
            <person name="Lear T.L."/>
            <person name="Adelson D.L."/>
            <person name="Bailey E."/>
            <person name="Bellone R.R."/>
            <person name="Bloecker H."/>
            <person name="Distl O."/>
            <person name="Edgar R.C."/>
            <person name="Garber M."/>
            <person name="Leeb T."/>
            <person name="Mauceli E."/>
            <person name="MacLeod J.N."/>
            <person name="Penedo M.C.T."/>
            <person name="Raison J.M."/>
            <person name="Sharpe T."/>
            <person name="Vogel J."/>
            <person name="Andersson L."/>
            <person name="Antczak D.F."/>
            <person name="Biagi T."/>
            <person name="Binns M.M."/>
            <person name="Chowdhary B.P."/>
            <person name="Coleman S.J."/>
            <person name="Della Valle G."/>
            <person name="Fryc S."/>
            <person name="Guerin G."/>
            <person name="Hasegawa T."/>
            <person name="Hill E.W."/>
            <person name="Jurka J."/>
            <person name="Kiialainen A."/>
            <person name="Lindgren G."/>
            <person name="Liu J."/>
            <person name="Magnani E."/>
            <person name="Mickelson J.R."/>
            <person name="Murray J."/>
            <person name="Nergadze S.G."/>
            <person name="Onofrio R."/>
            <person name="Pedroni S."/>
            <person name="Piras M.F."/>
            <person name="Raudsepp T."/>
            <person name="Rocchi M."/>
            <person name="Roeed K.H."/>
            <person name="Ryder O.A."/>
            <person name="Searle S."/>
            <person name="Skow L."/>
            <person name="Swinburne J.E."/>
            <person name="Syvaenen A.C."/>
            <person name="Tozaki T."/>
            <person name="Valberg S.J."/>
            <person name="Vaudin M."/>
            <person name="White J.R."/>
            <person name="Zody M.C."/>
            <person name="Lander E.S."/>
            <person name="Lindblad-Toh K."/>
        </authorList>
    </citation>
    <scope>NUCLEOTIDE SEQUENCE [LARGE SCALE GENOMIC DNA]</scope>
    <source>
        <strain evidence="1 2">Thoroughbred</strain>
    </source>
</reference>
<reference evidence="1" key="2">
    <citation type="submission" date="2025-08" db="UniProtKB">
        <authorList>
            <consortium name="Ensembl"/>
        </authorList>
    </citation>
    <scope>IDENTIFICATION</scope>
    <source>
        <strain evidence="1">Thoroughbred</strain>
    </source>
</reference>
<protein>
    <submittedName>
        <fullName evidence="1">Uncharacterized protein</fullName>
    </submittedName>
</protein>
<dbReference type="AlphaFoldDB" id="A0A9L0RVI1"/>
<accession>A0A9L0RVI1</accession>
<evidence type="ECO:0000313" key="2">
    <source>
        <dbReference type="Proteomes" id="UP000002281"/>
    </source>
</evidence>
<dbReference type="GeneTree" id="ENSGT00390000007704"/>
<organism evidence="1 2">
    <name type="scientific">Equus caballus</name>
    <name type="common">Horse</name>
    <dbReference type="NCBI Taxonomy" id="9796"/>
    <lineage>
        <taxon>Eukaryota</taxon>
        <taxon>Metazoa</taxon>
        <taxon>Chordata</taxon>
        <taxon>Craniata</taxon>
        <taxon>Vertebrata</taxon>
        <taxon>Euteleostomi</taxon>
        <taxon>Mammalia</taxon>
        <taxon>Eutheria</taxon>
        <taxon>Laurasiatheria</taxon>
        <taxon>Perissodactyla</taxon>
        <taxon>Equidae</taxon>
        <taxon>Equus</taxon>
    </lineage>
</organism>
<keyword evidence="2" id="KW-1185">Reference proteome</keyword>
<dbReference type="Proteomes" id="UP000002281">
    <property type="component" value="Chromosome 16"/>
</dbReference>